<dbReference type="InterPro" id="IPR003159">
    <property type="entry name" value="Lyase_8_central_dom"/>
</dbReference>
<evidence type="ECO:0000256" key="4">
    <source>
        <dbReference type="SAM" id="SignalP"/>
    </source>
</evidence>
<evidence type="ECO:0000256" key="3">
    <source>
        <dbReference type="ARBA" id="ARBA00023239"/>
    </source>
</evidence>
<dbReference type="AlphaFoldDB" id="A0AA48KYH7"/>
<comment type="similarity">
    <text evidence="1">Belongs to the polysaccharide lyase 8 family.</text>
</comment>
<evidence type="ECO:0000259" key="5">
    <source>
        <dbReference type="Pfam" id="PF02278"/>
    </source>
</evidence>
<keyword evidence="3" id="KW-0456">Lyase</keyword>
<dbReference type="KEGG" id="ccac:CcaHIS019_0102790"/>
<evidence type="ECO:0000313" key="7">
    <source>
        <dbReference type="EMBL" id="BEI87561.1"/>
    </source>
</evidence>
<dbReference type="SUPFAM" id="SSF48230">
    <property type="entry name" value="Chondroitin AC/alginate lyase"/>
    <property type="match status" value="1"/>
</dbReference>
<dbReference type="Proteomes" id="UP001233271">
    <property type="component" value="Chromosome 1"/>
</dbReference>
<organism evidence="7 8">
    <name type="scientific">Cutaneotrichosporon cavernicola</name>
    <dbReference type="NCBI Taxonomy" id="279322"/>
    <lineage>
        <taxon>Eukaryota</taxon>
        <taxon>Fungi</taxon>
        <taxon>Dikarya</taxon>
        <taxon>Basidiomycota</taxon>
        <taxon>Agaricomycotina</taxon>
        <taxon>Tremellomycetes</taxon>
        <taxon>Trichosporonales</taxon>
        <taxon>Trichosporonaceae</taxon>
        <taxon>Cutaneotrichosporon</taxon>
    </lineage>
</organism>
<dbReference type="InterPro" id="IPR012970">
    <property type="entry name" value="Lyase_8_alpha_N"/>
</dbReference>
<dbReference type="GO" id="GO:0030246">
    <property type="term" value="F:carbohydrate binding"/>
    <property type="evidence" value="ECO:0007669"/>
    <property type="project" value="InterPro"/>
</dbReference>
<dbReference type="GO" id="GO:0005975">
    <property type="term" value="P:carbohydrate metabolic process"/>
    <property type="evidence" value="ECO:0007669"/>
    <property type="project" value="InterPro"/>
</dbReference>
<dbReference type="InterPro" id="IPR011013">
    <property type="entry name" value="Gal_mutarotase_sf_dom"/>
</dbReference>
<dbReference type="Gene3D" id="1.50.10.100">
    <property type="entry name" value="Chondroitin AC/alginate lyase"/>
    <property type="match status" value="1"/>
</dbReference>
<dbReference type="InterPro" id="IPR038970">
    <property type="entry name" value="Lyase_8"/>
</dbReference>
<dbReference type="PANTHER" id="PTHR38481:SF1">
    <property type="entry name" value="HYALURONATE LYASE"/>
    <property type="match status" value="1"/>
</dbReference>
<feature type="signal peptide" evidence="4">
    <location>
        <begin position="1"/>
        <end position="19"/>
    </location>
</feature>
<dbReference type="PANTHER" id="PTHR38481">
    <property type="entry name" value="HYALURONATE LYASE"/>
    <property type="match status" value="1"/>
</dbReference>
<keyword evidence="2 4" id="KW-0732">Signal</keyword>
<feature type="domain" description="Polysaccharide lyase 8 N-terminal alpha-helical" evidence="6">
    <location>
        <begin position="53"/>
        <end position="304"/>
    </location>
</feature>
<gene>
    <name evidence="7" type="ORF">CcaverHIS019_0102790</name>
</gene>
<dbReference type="EMBL" id="AP028212">
    <property type="protein sequence ID" value="BEI87561.1"/>
    <property type="molecule type" value="Genomic_DNA"/>
</dbReference>
<dbReference type="SUPFAM" id="SSF49863">
    <property type="entry name" value="Hyaluronate lyase-like, C-terminal domain"/>
    <property type="match status" value="1"/>
</dbReference>
<accession>A0AA48KYH7</accession>
<dbReference type="Pfam" id="PF08124">
    <property type="entry name" value="Lyase_8_N"/>
    <property type="match status" value="1"/>
</dbReference>
<dbReference type="InterPro" id="IPR008929">
    <property type="entry name" value="Chondroitin_lyas"/>
</dbReference>
<keyword evidence="8" id="KW-1185">Reference proteome</keyword>
<feature type="chain" id="PRO_5041330235" description="Polysaccharide lyase family 8 protein" evidence="4">
    <location>
        <begin position="20"/>
        <end position="767"/>
    </location>
</feature>
<name>A0AA48KYH7_9TREE</name>
<dbReference type="GeneID" id="85491432"/>
<dbReference type="InterPro" id="IPR011071">
    <property type="entry name" value="Lyase_8-like_C"/>
</dbReference>
<feature type="domain" description="Polysaccharide lyase family 8 central" evidence="5">
    <location>
        <begin position="381"/>
        <end position="628"/>
    </location>
</feature>
<evidence type="ECO:0008006" key="9">
    <source>
        <dbReference type="Google" id="ProtNLM"/>
    </source>
</evidence>
<sequence length="767" mass="83802">MLLTRLLAATAALASLVKAQNTSDVALILERRRIDMADFTTPAVMANVSMWLETQSAEGIWSDVDYSIGCDARRANWPIQLHWIRVIALASAWSGLNPNAPAEYNGNEALLSAALKGMDWWFERDYSNPGCTAEGGKAPCPCGTPGAWNQNWFGNVILIPQLVTTACLLVMPANLTDLQKEKCFTIPNRSWELRDLDNPTFGVLTGANMVNVMQNSISMGLFTNNETIIEEAFSRAMGSYLFADAPAQDGIHRDGSFLQHDGILYNGNYGKDALNAFIQLEGEAIGTSFAANDTVREAIAAFIRGNEWMIFRDKTTDRLLWDINTIGRFLTFHSSDLQTSADINFNATKLGRAVEDFSGPLYLGNTVHRLQTNFSQPLTGNRAFFASDYMVHRRRNFMLANKMLSSRSWNAEYTNSANPYGFFLGQGTLFSYVTGNEYKDIQAGWDWHLIPGTTSILNAAPLRSDRVGFMGKLSYVGVVSDGEFGASVMDYLDPADGSLAFRKVWFFLERSVLVTTTKVVKEGPAAIDKPVVTVLDQRTAVGGAEAEVDRETVVIPDTLNISGTTLMYGGNGYLSHGVPFNLTLSAGPRTGNWSAISTSTAGVQTVDIFSAYTTIPSSTYSYEFFPGTTRGTLRRESRRPSTTPLDLDGVLGAVGEDRLALIFWPDSPLTACVSHTQFDSGDFSVTVDKPVALLFRLGRRRRGVRPLTVTVANPSQTLSGVTVTLKSSTKRLLCADERCTEGDGVVLNLRLLTGGFGGSSVSVNVNF</sequence>
<dbReference type="SUPFAM" id="SSF74650">
    <property type="entry name" value="Galactose mutarotase-like"/>
    <property type="match status" value="1"/>
</dbReference>
<dbReference type="GO" id="GO:0005576">
    <property type="term" value="C:extracellular region"/>
    <property type="evidence" value="ECO:0007669"/>
    <property type="project" value="InterPro"/>
</dbReference>
<dbReference type="Gene3D" id="2.70.98.10">
    <property type="match status" value="1"/>
</dbReference>
<evidence type="ECO:0000256" key="2">
    <source>
        <dbReference type="ARBA" id="ARBA00022729"/>
    </source>
</evidence>
<dbReference type="Gene3D" id="2.60.220.10">
    <property type="entry name" value="Polysaccharide lyase family 8-like, C-terminal"/>
    <property type="match status" value="1"/>
</dbReference>
<protein>
    <recommendedName>
        <fullName evidence="9">Polysaccharide lyase family 8 protein</fullName>
    </recommendedName>
</protein>
<reference evidence="7" key="1">
    <citation type="journal article" date="2023" name="BMC Genomics">
        <title>Chromosome-level genome assemblies of Cutaneotrichosporon spp. (Trichosporonales, Basidiomycota) reveal imbalanced evolution between nucleotide sequences and chromosome synteny.</title>
        <authorList>
            <person name="Kobayashi Y."/>
            <person name="Kayamori A."/>
            <person name="Aoki K."/>
            <person name="Shiwa Y."/>
            <person name="Matsutani M."/>
            <person name="Fujita N."/>
            <person name="Sugita T."/>
            <person name="Iwasaki W."/>
            <person name="Tanaka N."/>
            <person name="Takashima M."/>
        </authorList>
    </citation>
    <scope>NUCLEOTIDE SEQUENCE</scope>
    <source>
        <strain evidence="7">HIS019</strain>
    </source>
</reference>
<evidence type="ECO:0000313" key="8">
    <source>
        <dbReference type="Proteomes" id="UP001233271"/>
    </source>
</evidence>
<proteinExistence type="inferred from homology"/>
<dbReference type="GO" id="GO:0016837">
    <property type="term" value="F:carbon-oxygen lyase activity, acting on polysaccharides"/>
    <property type="evidence" value="ECO:0007669"/>
    <property type="project" value="UniProtKB-ARBA"/>
</dbReference>
<evidence type="ECO:0000256" key="1">
    <source>
        <dbReference type="ARBA" id="ARBA00006699"/>
    </source>
</evidence>
<dbReference type="InterPro" id="IPR014718">
    <property type="entry name" value="GH-type_carb-bd"/>
</dbReference>
<dbReference type="RefSeq" id="XP_060452827.1">
    <property type="nucleotide sequence ID" value="XM_060598555.1"/>
</dbReference>
<dbReference type="Pfam" id="PF02278">
    <property type="entry name" value="Lyase_8"/>
    <property type="match status" value="1"/>
</dbReference>
<evidence type="ECO:0000259" key="6">
    <source>
        <dbReference type="Pfam" id="PF08124"/>
    </source>
</evidence>